<evidence type="ECO:0000256" key="4">
    <source>
        <dbReference type="ARBA" id="ARBA00022605"/>
    </source>
</evidence>
<comment type="catalytic activity">
    <reaction evidence="7">
        <text>(2S,6S)-2,6-diaminopimelate = meso-2,6-diaminopimelate</text>
        <dbReference type="Rhea" id="RHEA:15393"/>
        <dbReference type="ChEBI" id="CHEBI:57609"/>
        <dbReference type="ChEBI" id="CHEBI:57791"/>
        <dbReference type="EC" id="5.1.1.7"/>
    </reaction>
</comment>
<gene>
    <name evidence="8" type="ORF">UFOPK4366_00767</name>
</gene>
<dbReference type="InterPro" id="IPR018510">
    <property type="entry name" value="DAP_epimerase_AS"/>
</dbReference>
<organism evidence="8">
    <name type="scientific">freshwater metagenome</name>
    <dbReference type="NCBI Taxonomy" id="449393"/>
    <lineage>
        <taxon>unclassified sequences</taxon>
        <taxon>metagenomes</taxon>
        <taxon>ecological metagenomes</taxon>
    </lineage>
</organism>
<name>A0A6J7UIG3_9ZZZZ</name>
<proteinExistence type="inferred from homology"/>
<comment type="pathway">
    <text evidence="1">Amino-acid biosynthesis; L-lysine biosynthesis via DAP pathway; DL-2,6-diaminopimelate from LL-2,6-diaminopimelate: step 1/1.</text>
</comment>
<dbReference type="Gene3D" id="3.10.310.10">
    <property type="entry name" value="Diaminopimelate Epimerase, Chain A, domain 1"/>
    <property type="match status" value="2"/>
</dbReference>
<dbReference type="GO" id="GO:0009089">
    <property type="term" value="P:lysine biosynthetic process via diaminopimelate"/>
    <property type="evidence" value="ECO:0007669"/>
    <property type="project" value="UniProtKB-UniPathway"/>
</dbReference>
<evidence type="ECO:0000256" key="1">
    <source>
        <dbReference type="ARBA" id="ARBA00005196"/>
    </source>
</evidence>
<dbReference type="SUPFAM" id="SSF54506">
    <property type="entry name" value="Diaminopimelate epimerase-like"/>
    <property type="match status" value="2"/>
</dbReference>
<evidence type="ECO:0000256" key="6">
    <source>
        <dbReference type="ARBA" id="ARBA00023235"/>
    </source>
</evidence>
<accession>A0A6J7UIG3</accession>
<dbReference type="InterPro" id="IPR001653">
    <property type="entry name" value="DAP_epimerase_DapF"/>
</dbReference>
<sequence>MQTVTYGHGTENDFLLLFDEQNQFDLSPERIAALCSRTGSVGRPGADGLIRITRNATGKNWFMDYRNADGSLAEMCGNGIRVMARYLVDRGHQGAGIFAIDTRDGLKYLAVPESGEISVNMGKVLDLSDVDGSATILQSGHEWKSFNINVGNPHAVAIISDLDQVGDLTAAPVVLPDDIYPDGVNIEFVEITGDNEVQMRVYERGSGETRSCGTGICAVALAANIYSKKPLPAKWIVNPPGGRLTVELDPHSNATLTGAAIILQDFEVEI</sequence>
<keyword evidence="6" id="KW-0413">Isomerase</keyword>
<dbReference type="NCBIfam" id="TIGR00652">
    <property type="entry name" value="DapF"/>
    <property type="match status" value="1"/>
</dbReference>
<dbReference type="GO" id="GO:0005829">
    <property type="term" value="C:cytosol"/>
    <property type="evidence" value="ECO:0007669"/>
    <property type="project" value="TreeGrafter"/>
</dbReference>
<evidence type="ECO:0000256" key="3">
    <source>
        <dbReference type="ARBA" id="ARBA00013080"/>
    </source>
</evidence>
<comment type="similarity">
    <text evidence="2">Belongs to the diaminopimelate epimerase family.</text>
</comment>
<dbReference type="PANTHER" id="PTHR31689">
    <property type="entry name" value="DIAMINOPIMELATE EPIMERASE, CHLOROPLASTIC"/>
    <property type="match status" value="1"/>
</dbReference>
<evidence type="ECO:0000256" key="5">
    <source>
        <dbReference type="ARBA" id="ARBA00023154"/>
    </source>
</evidence>
<dbReference type="Pfam" id="PF01678">
    <property type="entry name" value="DAP_epimerase"/>
    <property type="match status" value="2"/>
</dbReference>
<keyword evidence="5" id="KW-0457">Lysine biosynthesis</keyword>
<evidence type="ECO:0000256" key="7">
    <source>
        <dbReference type="ARBA" id="ARBA00051712"/>
    </source>
</evidence>
<dbReference type="GO" id="GO:0008837">
    <property type="term" value="F:diaminopimelate epimerase activity"/>
    <property type="evidence" value="ECO:0007669"/>
    <property type="project" value="UniProtKB-EC"/>
</dbReference>
<dbReference type="HAMAP" id="MF_00197">
    <property type="entry name" value="DAP_epimerase"/>
    <property type="match status" value="1"/>
</dbReference>
<dbReference type="EMBL" id="CAFBQS010000147">
    <property type="protein sequence ID" value="CAB5065112.1"/>
    <property type="molecule type" value="Genomic_DNA"/>
</dbReference>
<dbReference type="EC" id="5.1.1.7" evidence="3"/>
<keyword evidence="4" id="KW-0028">Amino-acid biosynthesis</keyword>
<dbReference type="PANTHER" id="PTHR31689:SF0">
    <property type="entry name" value="DIAMINOPIMELATE EPIMERASE"/>
    <property type="match status" value="1"/>
</dbReference>
<protein>
    <recommendedName>
        <fullName evidence="3">diaminopimelate epimerase</fullName>
        <ecNumber evidence="3">5.1.1.7</ecNumber>
    </recommendedName>
</protein>
<evidence type="ECO:0000313" key="8">
    <source>
        <dbReference type="EMBL" id="CAB5065112.1"/>
    </source>
</evidence>
<dbReference type="UniPathway" id="UPA00034">
    <property type="reaction ID" value="UER00025"/>
</dbReference>
<dbReference type="PROSITE" id="PS01326">
    <property type="entry name" value="DAP_EPIMERASE"/>
    <property type="match status" value="1"/>
</dbReference>
<dbReference type="AlphaFoldDB" id="A0A6J7UIG3"/>
<reference evidence="8" key="1">
    <citation type="submission" date="2020-05" db="EMBL/GenBank/DDBJ databases">
        <authorList>
            <person name="Chiriac C."/>
            <person name="Salcher M."/>
            <person name="Ghai R."/>
            <person name="Kavagutti S V."/>
        </authorList>
    </citation>
    <scope>NUCLEOTIDE SEQUENCE</scope>
</reference>
<evidence type="ECO:0000256" key="2">
    <source>
        <dbReference type="ARBA" id="ARBA00010219"/>
    </source>
</evidence>